<organism evidence="2 3">
    <name type="scientific">Stylosanthes scabra</name>
    <dbReference type="NCBI Taxonomy" id="79078"/>
    <lineage>
        <taxon>Eukaryota</taxon>
        <taxon>Viridiplantae</taxon>
        <taxon>Streptophyta</taxon>
        <taxon>Embryophyta</taxon>
        <taxon>Tracheophyta</taxon>
        <taxon>Spermatophyta</taxon>
        <taxon>Magnoliopsida</taxon>
        <taxon>eudicotyledons</taxon>
        <taxon>Gunneridae</taxon>
        <taxon>Pentapetalae</taxon>
        <taxon>rosids</taxon>
        <taxon>fabids</taxon>
        <taxon>Fabales</taxon>
        <taxon>Fabaceae</taxon>
        <taxon>Papilionoideae</taxon>
        <taxon>50 kb inversion clade</taxon>
        <taxon>dalbergioids sensu lato</taxon>
        <taxon>Dalbergieae</taxon>
        <taxon>Pterocarpus clade</taxon>
        <taxon>Stylosanthes</taxon>
    </lineage>
</organism>
<accession>A0ABU6ZKX6</accession>
<evidence type="ECO:0000313" key="2">
    <source>
        <dbReference type="EMBL" id="MED6222588.1"/>
    </source>
</evidence>
<evidence type="ECO:0000313" key="3">
    <source>
        <dbReference type="Proteomes" id="UP001341840"/>
    </source>
</evidence>
<proteinExistence type="predicted"/>
<dbReference type="EMBL" id="JASCZI010272520">
    <property type="protein sequence ID" value="MED6222588.1"/>
    <property type="molecule type" value="Genomic_DNA"/>
</dbReference>
<feature type="compositionally biased region" description="Low complexity" evidence="1">
    <location>
        <begin position="17"/>
        <end position="39"/>
    </location>
</feature>
<feature type="region of interest" description="Disordered" evidence="1">
    <location>
        <begin position="1"/>
        <end position="44"/>
    </location>
</feature>
<dbReference type="Proteomes" id="UP001341840">
    <property type="component" value="Unassembled WGS sequence"/>
</dbReference>
<gene>
    <name evidence="2" type="ORF">PIB30_065767</name>
</gene>
<comment type="caution">
    <text evidence="2">The sequence shown here is derived from an EMBL/GenBank/DDBJ whole genome shotgun (WGS) entry which is preliminary data.</text>
</comment>
<keyword evidence="3" id="KW-1185">Reference proteome</keyword>
<name>A0ABU6ZKX6_9FABA</name>
<evidence type="ECO:0000256" key="1">
    <source>
        <dbReference type="SAM" id="MobiDB-lite"/>
    </source>
</evidence>
<protein>
    <submittedName>
        <fullName evidence="2">Uncharacterized protein</fullName>
    </submittedName>
</protein>
<reference evidence="2 3" key="1">
    <citation type="journal article" date="2023" name="Plants (Basel)">
        <title>Bridging the Gap: Combining Genomics and Transcriptomics Approaches to Understand Stylosanthes scabra, an Orphan Legume from the Brazilian Caatinga.</title>
        <authorList>
            <person name="Ferreira-Neto J.R.C."/>
            <person name="da Silva M.D."/>
            <person name="Binneck E."/>
            <person name="de Melo N.F."/>
            <person name="da Silva R.H."/>
            <person name="de Melo A.L.T.M."/>
            <person name="Pandolfi V."/>
            <person name="Bustamante F.O."/>
            <person name="Brasileiro-Vidal A.C."/>
            <person name="Benko-Iseppon A.M."/>
        </authorList>
    </citation>
    <scope>NUCLEOTIDE SEQUENCE [LARGE SCALE GENOMIC DNA]</scope>
    <source>
        <tissue evidence="2">Leaves</tissue>
    </source>
</reference>
<sequence>MSGSPLWDRSGEMCGWSPSSPSSSYQANRSASSRASSPPTLTPILSLRRRSRAFTGGLWGSALAGGRLPVPTAAALLRRAGASSGMARCLADGHIPSEILLGPPKIPTRMYGNENLLRAPTSPAIIPGSQGTRPPSILTPACGCHQPGQIHRGPRWERIQSGTMACSSCTSYGVHRNCKRKYIASTIRK</sequence>